<keyword evidence="1" id="KW-0812">Transmembrane</keyword>
<dbReference type="PANTHER" id="PTHR40761">
    <property type="entry name" value="CONSERVED INTEGRAL MEMBRANE ALANINE VALINE AND LEUCINE RICH PROTEIN-RELATED"/>
    <property type="match status" value="1"/>
</dbReference>
<comment type="caution">
    <text evidence="2">The sequence shown here is derived from an EMBL/GenBank/DDBJ whole genome shotgun (WGS) entry which is preliminary data.</text>
</comment>
<feature type="transmembrane region" description="Helical" evidence="1">
    <location>
        <begin position="73"/>
        <end position="95"/>
    </location>
</feature>
<feature type="transmembrane region" description="Helical" evidence="1">
    <location>
        <begin position="257"/>
        <end position="274"/>
    </location>
</feature>
<dbReference type="SUPFAM" id="SSF103481">
    <property type="entry name" value="Multidrug resistance efflux transporter EmrE"/>
    <property type="match status" value="1"/>
</dbReference>
<feature type="transmembrane region" description="Helical" evidence="1">
    <location>
        <begin position="226"/>
        <end position="245"/>
    </location>
</feature>
<dbReference type="RefSeq" id="WP_202952042.1">
    <property type="nucleotide sequence ID" value="NZ_JAPCID010000027.1"/>
</dbReference>
<sequence length="287" mass="29398">MPLSVQVGVLCAVLTALGSIVGFFLKHKGAIKAPLVDAKRPIHSSIQLFKSPIYTLGCVVATTSWGFHVAALALAPISLVQSVIAGGLVLITVVADRFFGHKVTRREWIGVALTAAGLAFLAATLEGTADEAHSDYDAAIFAVTLIATTVAAVVLTFRNGTNGPALAVAAGLLWAGSDITIKALTGHDGLGLSTIFHPFAVIIVVWSLVALLISAKSLQLGPVVPVIALTSATANVLTIAAGPVVFQEPLPEDPGALLIRLAAFALVITAAAMTPPPGSELKKEVPA</sequence>
<organism evidence="2 3">
    <name type="scientific">Solirubrobacter deserti</name>
    <dbReference type="NCBI Taxonomy" id="2282478"/>
    <lineage>
        <taxon>Bacteria</taxon>
        <taxon>Bacillati</taxon>
        <taxon>Actinomycetota</taxon>
        <taxon>Thermoleophilia</taxon>
        <taxon>Solirubrobacterales</taxon>
        <taxon>Solirubrobacteraceae</taxon>
        <taxon>Solirubrobacter</taxon>
    </lineage>
</organism>
<dbReference type="PANTHER" id="PTHR40761:SF1">
    <property type="entry name" value="CONSERVED INTEGRAL MEMBRANE ALANINE VALINE AND LEUCINE RICH PROTEIN-RELATED"/>
    <property type="match status" value="1"/>
</dbReference>
<dbReference type="InterPro" id="IPR037185">
    <property type="entry name" value="EmrE-like"/>
</dbReference>
<evidence type="ECO:0000313" key="2">
    <source>
        <dbReference type="EMBL" id="MDA0139576.1"/>
    </source>
</evidence>
<gene>
    <name evidence="2" type="ORF">OJ962_18900</name>
</gene>
<proteinExistence type="predicted"/>
<dbReference type="Proteomes" id="UP001147700">
    <property type="component" value="Unassembled WGS sequence"/>
</dbReference>
<evidence type="ECO:0000256" key="1">
    <source>
        <dbReference type="SAM" id="Phobius"/>
    </source>
</evidence>
<protein>
    <recommendedName>
        <fullName evidence="4">EamA family transporter</fullName>
    </recommendedName>
</protein>
<accession>A0ABT4RM09</accession>
<evidence type="ECO:0000313" key="3">
    <source>
        <dbReference type="Proteomes" id="UP001147700"/>
    </source>
</evidence>
<feature type="transmembrane region" description="Helical" evidence="1">
    <location>
        <begin position="46"/>
        <end position="67"/>
    </location>
</feature>
<keyword evidence="1" id="KW-0472">Membrane</keyword>
<dbReference type="Gene3D" id="1.10.3730.20">
    <property type="match status" value="1"/>
</dbReference>
<feature type="transmembrane region" description="Helical" evidence="1">
    <location>
        <begin position="195"/>
        <end position="214"/>
    </location>
</feature>
<dbReference type="EMBL" id="JAPCID010000027">
    <property type="protein sequence ID" value="MDA0139576.1"/>
    <property type="molecule type" value="Genomic_DNA"/>
</dbReference>
<evidence type="ECO:0008006" key="4">
    <source>
        <dbReference type="Google" id="ProtNLM"/>
    </source>
</evidence>
<feature type="transmembrane region" description="Helical" evidence="1">
    <location>
        <begin position="164"/>
        <end position="183"/>
    </location>
</feature>
<reference evidence="2" key="1">
    <citation type="submission" date="2022-10" db="EMBL/GenBank/DDBJ databases">
        <title>The WGS of Solirubrobacter sp. CPCC 204708.</title>
        <authorList>
            <person name="Jiang Z."/>
        </authorList>
    </citation>
    <scope>NUCLEOTIDE SEQUENCE</scope>
    <source>
        <strain evidence="2">CPCC 204708</strain>
    </source>
</reference>
<feature type="transmembrane region" description="Helical" evidence="1">
    <location>
        <begin position="138"/>
        <end position="157"/>
    </location>
</feature>
<keyword evidence="3" id="KW-1185">Reference proteome</keyword>
<name>A0ABT4RM09_9ACTN</name>
<feature type="transmembrane region" description="Helical" evidence="1">
    <location>
        <begin position="107"/>
        <end position="126"/>
    </location>
</feature>
<feature type="transmembrane region" description="Helical" evidence="1">
    <location>
        <begin position="6"/>
        <end position="25"/>
    </location>
</feature>
<keyword evidence="1" id="KW-1133">Transmembrane helix</keyword>